<dbReference type="Pfam" id="PF10551">
    <property type="entry name" value="MULE"/>
    <property type="match status" value="1"/>
</dbReference>
<organism evidence="3 4">
    <name type="scientific">Vigna mungo</name>
    <name type="common">Black gram</name>
    <name type="synonym">Phaseolus mungo</name>
    <dbReference type="NCBI Taxonomy" id="3915"/>
    <lineage>
        <taxon>Eukaryota</taxon>
        <taxon>Viridiplantae</taxon>
        <taxon>Streptophyta</taxon>
        <taxon>Embryophyta</taxon>
        <taxon>Tracheophyta</taxon>
        <taxon>Spermatophyta</taxon>
        <taxon>Magnoliopsida</taxon>
        <taxon>eudicotyledons</taxon>
        <taxon>Gunneridae</taxon>
        <taxon>Pentapetalae</taxon>
        <taxon>rosids</taxon>
        <taxon>fabids</taxon>
        <taxon>Fabales</taxon>
        <taxon>Fabaceae</taxon>
        <taxon>Papilionoideae</taxon>
        <taxon>50 kb inversion clade</taxon>
        <taxon>NPAAA clade</taxon>
        <taxon>indigoferoid/millettioid clade</taxon>
        <taxon>Phaseoleae</taxon>
        <taxon>Vigna</taxon>
    </lineage>
</organism>
<feature type="region of interest" description="Disordered" evidence="1">
    <location>
        <begin position="49"/>
        <end position="103"/>
    </location>
</feature>
<feature type="domain" description="MULE transposase" evidence="2">
    <location>
        <begin position="219"/>
        <end position="267"/>
    </location>
</feature>
<dbReference type="InterPro" id="IPR018289">
    <property type="entry name" value="MULE_transposase_dom"/>
</dbReference>
<dbReference type="PANTHER" id="PTHR31973">
    <property type="entry name" value="POLYPROTEIN, PUTATIVE-RELATED"/>
    <property type="match status" value="1"/>
</dbReference>
<dbReference type="PANTHER" id="PTHR31973:SF187">
    <property type="entry name" value="MUTATOR TRANSPOSASE MUDRA PROTEIN"/>
    <property type="match status" value="1"/>
</dbReference>
<evidence type="ECO:0000256" key="1">
    <source>
        <dbReference type="SAM" id="MobiDB-lite"/>
    </source>
</evidence>
<name>A0AAQ3MUN0_VIGMU</name>
<evidence type="ECO:0000313" key="3">
    <source>
        <dbReference type="EMBL" id="WVY97490.1"/>
    </source>
</evidence>
<dbReference type="EMBL" id="CP144692">
    <property type="protein sequence ID" value="WVY97490.1"/>
    <property type="molecule type" value="Genomic_DNA"/>
</dbReference>
<sequence>MVEGEGDGHTAVGTQMVEGEGDAQVSDVAKELQHVMEAEVHDVEEVKAHDVYNFELEDVEEDEDVREGEDEDLDEGDEGDVHDDEDVDEDAHELDEDVDDDVDDDEESLVDVSIQCNIGTSKGNWLSDELVSGPDSEKEDDSIKIGFPTFSMPKSLEEYKWEVMDIKDKFTRKRNVGISRNMAFRARTIAKDNVEGSFKEQFRQFQACKDSFMCCRPIIGLDGCFLKGKYGGELLTTIGRDGNEQILPIAYAVIEVENKDSWTWFLELLIEDLAIQDLLPGVEQRYCVKHLYSKFRKKYSGKYLKRLMWRAATTTYPQQWESEMRKIKEVNLEAFKYLIVIPPRFWSRSRFTPRSQSDTLVNNMCEGFNSVLLRIRFKPIITILEDIRVYIMKRWATNRTKMASNQGSICPKITPYVDVLPPKKRTIPGRSKKKQRLEAWELKKNDRKNVVSANKLGHNKNSCPQRPPTTEQCTEQPNVPLTQESIVLPTNQSTQQIEVTIAPPTNVPITHQSTVLLFYQ</sequence>
<accession>A0AAQ3MUN0</accession>
<feature type="region of interest" description="Disordered" evidence="1">
    <location>
        <begin position="455"/>
        <end position="476"/>
    </location>
</feature>
<keyword evidence="4" id="KW-1185">Reference proteome</keyword>
<reference evidence="3 4" key="1">
    <citation type="journal article" date="2023" name="Life. Sci Alliance">
        <title>Evolutionary insights into 3D genome organization and epigenetic landscape of Vigna mungo.</title>
        <authorList>
            <person name="Junaid A."/>
            <person name="Singh B."/>
            <person name="Bhatia S."/>
        </authorList>
    </citation>
    <scope>NUCLEOTIDE SEQUENCE [LARGE SCALE GENOMIC DNA]</scope>
    <source>
        <strain evidence="3">Urdbean</strain>
    </source>
</reference>
<gene>
    <name evidence="3" type="ORF">V8G54_029641</name>
</gene>
<proteinExistence type="predicted"/>
<feature type="compositionally biased region" description="Acidic residues" evidence="1">
    <location>
        <begin position="55"/>
        <end position="103"/>
    </location>
</feature>
<evidence type="ECO:0000259" key="2">
    <source>
        <dbReference type="Pfam" id="PF10551"/>
    </source>
</evidence>
<protein>
    <recommendedName>
        <fullName evidence="2">MULE transposase domain-containing protein</fullName>
    </recommendedName>
</protein>
<dbReference type="AlphaFoldDB" id="A0AAQ3MUN0"/>
<feature type="region of interest" description="Disordered" evidence="1">
    <location>
        <begin position="1"/>
        <end position="27"/>
    </location>
</feature>
<evidence type="ECO:0000313" key="4">
    <source>
        <dbReference type="Proteomes" id="UP001374535"/>
    </source>
</evidence>
<feature type="compositionally biased region" description="Polar residues" evidence="1">
    <location>
        <begin position="459"/>
        <end position="476"/>
    </location>
</feature>
<dbReference type="Proteomes" id="UP001374535">
    <property type="component" value="Chromosome 9"/>
</dbReference>